<gene>
    <name evidence="1" type="ORF">LCGC14_0357640</name>
</gene>
<proteinExistence type="predicted"/>
<name>A0A0F9TEI2_9ZZZZ</name>
<accession>A0A0F9TEI2</accession>
<reference evidence="1" key="1">
    <citation type="journal article" date="2015" name="Nature">
        <title>Complex archaea that bridge the gap between prokaryotes and eukaryotes.</title>
        <authorList>
            <person name="Spang A."/>
            <person name="Saw J.H."/>
            <person name="Jorgensen S.L."/>
            <person name="Zaremba-Niedzwiedzka K."/>
            <person name="Martijn J."/>
            <person name="Lind A.E."/>
            <person name="van Eijk R."/>
            <person name="Schleper C."/>
            <person name="Guy L."/>
            <person name="Ettema T.J."/>
        </authorList>
    </citation>
    <scope>NUCLEOTIDE SEQUENCE</scope>
</reference>
<protein>
    <submittedName>
        <fullName evidence="1">Uncharacterized protein</fullName>
    </submittedName>
</protein>
<organism evidence="1">
    <name type="scientific">marine sediment metagenome</name>
    <dbReference type="NCBI Taxonomy" id="412755"/>
    <lineage>
        <taxon>unclassified sequences</taxon>
        <taxon>metagenomes</taxon>
        <taxon>ecological metagenomes</taxon>
    </lineage>
</organism>
<comment type="caution">
    <text evidence="1">The sequence shown here is derived from an EMBL/GenBank/DDBJ whole genome shotgun (WGS) entry which is preliminary data.</text>
</comment>
<sequence>MSTLYVDRSKDEEIIDIVRSVMDNGTGKAETAYEHILIKLMQLRGTPMTSFKYDQEAVDRHYRNWKSDK</sequence>
<evidence type="ECO:0000313" key="1">
    <source>
        <dbReference type="EMBL" id="KKN77639.1"/>
    </source>
</evidence>
<dbReference type="AlphaFoldDB" id="A0A0F9TEI2"/>
<dbReference type="EMBL" id="LAZR01000275">
    <property type="protein sequence ID" value="KKN77639.1"/>
    <property type="molecule type" value="Genomic_DNA"/>
</dbReference>